<dbReference type="EMBL" id="PYGJ01000001">
    <property type="protein sequence ID" value="PSL21752.1"/>
    <property type="molecule type" value="Genomic_DNA"/>
</dbReference>
<dbReference type="PROSITE" id="PS51257">
    <property type="entry name" value="PROKAR_LIPOPROTEIN"/>
    <property type="match status" value="1"/>
</dbReference>
<evidence type="ECO:0000313" key="4">
    <source>
        <dbReference type="Proteomes" id="UP000240418"/>
    </source>
</evidence>
<evidence type="ECO:0000256" key="2">
    <source>
        <dbReference type="SAM" id="MobiDB-lite"/>
    </source>
</evidence>
<feature type="compositionally biased region" description="Acidic residues" evidence="2">
    <location>
        <begin position="412"/>
        <end position="424"/>
    </location>
</feature>
<reference evidence="3 4" key="1">
    <citation type="submission" date="2018-03" db="EMBL/GenBank/DDBJ databases">
        <title>Genomic Encyclopedia of Archaeal and Bacterial Type Strains, Phase II (KMG-II): from individual species to whole genera.</title>
        <authorList>
            <person name="Goeker M."/>
        </authorList>
    </citation>
    <scope>NUCLEOTIDE SEQUENCE [LARGE SCALE GENOMIC DNA]</scope>
    <source>
        <strain evidence="3 4">DSM 100673</strain>
    </source>
</reference>
<feature type="region of interest" description="Disordered" evidence="2">
    <location>
        <begin position="564"/>
        <end position="648"/>
    </location>
</feature>
<feature type="compositionally biased region" description="Basic and acidic residues" evidence="2">
    <location>
        <begin position="580"/>
        <end position="592"/>
    </location>
</feature>
<feature type="region of interest" description="Disordered" evidence="2">
    <location>
        <begin position="409"/>
        <end position="435"/>
    </location>
</feature>
<name>A0A2P8FJ50_9RHOB</name>
<feature type="region of interest" description="Disordered" evidence="2">
    <location>
        <begin position="316"/>
        <end position="387"/>
    </location>
</feature>
<keyword evidence="4" id="KW-1185">Reference proteome</keyword>
<feature type="compositionally biased region" description="Basic and acidic residues" evidence="2">
    <location>
        <begin position="354"/>
        <end position="365"/>
    </location>
</feature>
<feature type="region of interest" description="Disordered" evidence="2">
    <location>
        <begin position="451"/>
        <end position="512"/>
    </location>
</feature>
<sequence>MVTNNKVLTVSYGTFSCTLEGFEESFDTMKAIAEYFRDLAADDRYFGAEPPTPDAEMLARIAEREIERRVQARVDHGAIVLSAGAPAPAAEPAPVEQPAQAAPVEDAEPVAVVEAENVQEEIAAPAAEIDTAALNVVEPALEEYAPEIELEETSEESVEETVEAIEDVSEFDDADNTINEVVDTVLDDAPAMGEADQAEEAVAEEALDEAEETAETVKELVEDVIEKEAPAQQVLDAELIEDVIIEADEDVQSMLEEETEIAEAKDSFFDDIYEDIDSDADLAEWEDEDDAIDPEYEENSIAAKLERIRAVVSRVETDPEDDFSEDEHAEAMDKTASPLNETVERIEAALQADTKQDEAPEARDTDEPDTSLVDDKKGAAPQVADMSQPLRARVVRMKKADFEQAVASGLLEAEEDTDNEDDALEAARGSSLTAQDEAELLAELAEVEAELNRSDAADMQAVSEADIFEEPETDAPENLFEEDAPTEVAETTEETPEEEPAVKAPNTEQDDAAFLLTDAVSTPAREPAALDKTDDLSRLMAKAQSEMDEPEGNRRRRAIAHLRAAVKATKAEQASGKTSGKRDATEAYRDDLASVVRAVPGGDTPEPAKNARPKPAPLKLVAEQRIDATEQESNAPAPQEATKDTPRVPVRPRRVSADRKDREEIARAAAPVGNPSAIMGGFHDYAHSVGATRLPEVLEAAAAYLTFVEGHDRFSRPMLMRMARDANEEEFSREIGLRSFGQLLREQKIEKIAGGRFTASPNINFKPDDRAAG</sequence>
<evidence type="ECO:0008006" key="5">
    <source>
        <dbReference type="Google" id="ProtNLM"/>
    </source>
</evidence>
<organism evidence="3 4">
    <name type="scientific">Shimia abyssi</name>
    <dbReference type="NCBI Taxonomy" id="1662395"/>
    <lineage>
        <taxon>Bacteria</taxon>
        <taxon>Pseudomonadati</taxon>
        <taxon>Pseudomonadota</taxon>
        <taxon>Alphaproteobacteria</taxon>
        <taxon>Rhodobacterales</taxon>
        <taxon>Roseobacteraceae</taxon>
    </lineage>
</organism>
<dbReference type="AlphaFoldDB" id="A0A2P8FJ50"/>
<dbReference type="RefSeq" id="WP_423827719.1">
    <property type="nucleotide sequence ID" value="NZ_PYGJ01000001.1"/>
</dbReference>
<keyword evidence="1" id="KW-0175">Coiled coil</keyword>
<proteinExistence type="predicted"/>
<evidence type="ECO:0000313" key="3">
    <source>
        <dbReference type="EMBL" id="PSL21752.1"/>
    </source>
</evidence>
<feature type="coiled-coil region" evidence="1">
    <location>
        <begin position="200"/>
        <end position="227"/>
    </location>
</feature>
<dbReference type="Proteomes" id="UP000240418">
    <property type="component" value="Unassembled WGS sequence"/>
</dbReference>
<protein>
    <recommendedName>
        <fullName evidence="5">Lipoprotein</fullName>
    </recommendedName>
</protein>
<feature type="compositionally biased region" description="Acidic residues" evidence="2">
    <location>
        <begin position="318"/>
        <end position="328"/>
    </location>
</feature>
<accession>A0A2P8FJ50</accession>
<evidence type="ECO:0000256" key="1">
    <source>
        <dbReference type="SAM" id="Coils"/>
    </source>
</evidence>
<gene>
    <name evidence="3" type="ORF">CLV88_101176</name>
</gene>
<comment type="caution">
    <text evidence="3">The sequence shown here is derived from an EMBL/GenBank/DDBJ whole genome shotgun (WGS) entry which is preliminary data.</text>
</comment>
<feature type="compositionally biased region" description="Acidic residues" evidence="2">
    <location>
        <begin position="466"/>
        <end position="499"/>
    </location>
</feature>